<accession>A2C783</accession>
<dbReference type="EMBL" id="CP000554">
    <property type="protein sequence ID" value="ABM77343.1"/>
    <property type="molecule type" value="Genomic_DNA"/>
</dbReference>
<name>A2C783_PROM3</name>
<reference evidence="1 2" key="1">
    <citation type="journal article" date="2007" name="PLoS Genet.">
        <title>Patterns and implications of gene gain and loss in the evolution of Prochlorococcus.</title>
        <authorList>
            <person name="Kettler G.C."/>
            <person name="Martiny A.C."/>
            <person name="Huang K."/>
            <person name="Zucker J."/>
            <person name="Coleman M.L."/>
            <person name="Rodrigue S."/>
            <person name="Chen F."/>
            <person name="Lapidus A."/>
            <person name="Ferriera S."/>
            <person name="Johnson J."/>
            <person name="Steglich C."/>
            <person name="Church G.M."/>
            <person name="Richardson P."/>
            <person name="Chisholm S.W."/>
        </authorList>
    </citation>
    <scope>NUCLEOTIDE SEQUENCE [LARGE SCALE GENOMIC DNA]</scope>
    <source>
        <strain evidence="1 2">MIT 9303</strain>
    </source>
</reference>
<dbReference type="AlphaFoldDB" id="A2C783"/>
<dbReference type="Proteomes" id="UP000002274">
    <property type="component" value="Chromosome"/>
</dbReference>
<sequence length="49" mass="5162">MAGLIPVVSLITWLFAQHASSAFTVFRLMSFTPGALIAGVLSAPDQTNL</sequence>
<proteinExistence type="predicted"/>
<evidence type="ECO:0000313" key="1">
    <source>
        <dbReference type="EMBL" id="ABM77343.1"/>
    </source>
</evidence>
<gene>
    <name evidence="1" type="ordered locus">P9303_05911</name>
</gene>
<evidence type="ECO:0000313" key="2">
    <source>
        <dbReference type="Proteomes" id="UP000002274"/>
    </source>
</evidence>
<protein>
    <submittedName>
        <fullName evidence="1">Uncharacterized protein</fullName>
    </submittedName>
</protein>
<dbReference type="HOGENOM" id="CLU_206598_0_0_3"/>
<dbReference type="KEGG" id="pmf:P9303_05911"/>
<organism evidence="1 2">
    <name type="scientific">Prochlorococcus marinus (strain MIT 9303)</name>
    <dbReference type="NCBI Taxonomy" id="59922"/>
    <lineage>
        <taxon>Bacteria</taxon>
        <taxon>Bacillati</taxon>
        <taxon>Cyanobacteriota</taxon>
        <taxon>Cyanophyceae</taxon>
        <taxon>Synechococcales</taxon>
        <taxon>Prochlorococcaceae</taxon>
        <taxon>Prochlorococcus</taxon>
    </lineage>
</organism>